<sequence length="531" mass="58031">MPVQNSKEHPLLLNFSDSGWKGIHQGATRFTIPEDHLWECINAVPLNPGELAVIPGSTQVEQIDTTFGQISWMKPFQIGQTLYVGVMQQTAFKLFNVNAMQWVSNGHLGSVNAGQLDAAEWRNDKIVIATPAGVMTWDPTNGYVTVDTTITGNRVAVWQDRVWVFDTGSRTVKFSDVGNISFSTGTAGAFEINDSSFLGNPQGAATYLGSLIFWTPNALGSISNLRLVTVGNAQQAVFDVSSMETEIGTNQQLGVYAAGATLFMVSKAGIFTVQGSVPIKISDKLDDWWFRNFDSSRIVTIAFTSVWGQFCWLFCLPILNPSNAWRIIGLTQNGLWFSLSPLSVNTFEDNYPVAIVSLYLGGDVITIAADPSGRIWRLFANTSASVPHLFQTKLYDFGSPIVRKRVQKVGIALGSINNQPITGLNVCVVDETGSYCTPVNFLTGLQFGYDNGPTGEITGLFTWQNSSNQNLTVGVAPGPYNWFATSLQQGKTPPTSITRFGRHVGLDVSGNSQPYVLLELAMQVEPVTEWY</sequence>
<gene>
    <name evidence="1" type="ORF">MPNT_350009</name>
</gene>
<reference evidence="1" key="1">
    <citation type="submission" date="2021-02" db="EMBL/GenBank/DDBJ databases">
        <authorList>
            <person name="Cremers G."/>
            <person name="Picone N."/>
        </authorList>
    </citation>
    <scope>NUCLEOTIDE SEQUENCE</scope>
    <source>
        <strain evidence="1">PQ17</strain>
    </source>
</reference>
<organism evidence="1 2">
    <name type="scientific">Candidatus Methylacidithermus pantelleriae</name>
    <dbReference type="NCBI Taxonomy" id="2744239"/>
    <lineage>
        <taxon>Bacteria</taxon>
        <taxon>Pseudomonadati</taxon>
        <taxon>Verrucomicrobiota</taxon>
        <taxon>Methylacidiphilae</taxon>
        <taxon>Methylacidiphilales</taxon>
        <taxon>Methylacidiphilaceae</taxon>
        <taxon>Candidatus Methylacidithermus</taxon>
    </lineage>
</organism>
<name>A0A8J2FWN4_9BACT</name>
<dbReference type="RefSeq" id="WP_174583407.1">
    <property type="nucleotide sequence ID" value="NZ_CAJNOB010000029.1"/>
</dbReference>
<dbReference type="Proteomes" id="UP000663859">
    <property type="component" value="Unassembled WGS sequence"/>
</dbReference>
<proteinExistence type="predicted"/>
<dbReference type="EMBL" id="CAJNOB010000029">
    <property type="protein sequence ID" value="CAF0700315.1"/>
    <property type="molecule type" value="Genomic_DNA"/>
</dbReference>
<dbReference type="SUPFAM" id="SSF63825">
    <property type="entry name" value="YWTD domain"/>
    <property type="match status" value="1"/>
</dbReference>
<accession>A0A8J2FWN4</accession>
<keyword evidence="2" id="KW-1185">Reference proteome</keyword>
<dbReference type="AlphaFoldDB" id="A0A8J2FWN4"/>
<comment type="caution">
    <text evidence="1">The sequence shown here is derived from an EMBL/GenBank/DDBJ whole genome shotgun (WGS) entry which is preliminary data.</text>
</comment>
<evidence type="ECO:0000313" key="1">
    <source>
        <dbReference type="EMBL" id="CAF0700315.1"/>
    </source>
</evidence>
<protein>
    <submittedName>
        <fullName evidence="1">Uncharacterized protein</fullName>
    </submittedName>
</protein>
<evidence type="ECO:0000313" key="2">
    <source>
        <dbReference type="Proteomes" id="UP000663859"/>
    </source>
</evidence>